<proteinExistence type="predicted"/>
<evidence type="ECO:0000313" key="2">
    <source>
        <dbReference type="Proteomes" id="UP001500567"/>
    </source>
</evidence>
<name>A0ABP7RIY0_9BACT</name>
<accession>A0ABP7RIY0</accession>
<dbReference type="Proteomes" id="UP001500567">
    <property type="component" value="Unassembled WGS sequence"/>
</dbReference>
<evidence type="ECO:0000313" key="1">
    <source>
        <dbReference type="EMBL" id="GAA3998167.1"/>
    </source>
</evidence>
<comment type="caution">
    <text evidence="1">The sequence shown here is derived from an EMBL/GenBank/DDBJ whole genome shotgun (WGS) entry which is preliminary data.</text>
</comment>
<reference evidence="2" key="1">
    <citation type="journal article" date="2019" name="Int. J. Syst. Evol. Microbiol.">
        <title>The Global Catalogue of Microorganisms (GCM) 10K type strain sequencing project: providing services to taxonomists for standard genome sequencing and annotation.</title>
        <authorList>
            <consortium name="The Broad Institute Genomics Platform"/>
            <consortium name="The Broad Institute Genome Sequencing Center for Infectious Disease"/>
            <person name="Wu L."/>
            <person name="Ma J."/>
        </authorList>
    </citation>
    <scope>NUCLEOTIDE SEQUENCE [LARGE SCALE GENOMIC DNA]</scope>
    <source>
        <strain evidence="2">JCM 17224</strain>
    </source>
</reference>
<gene>
    <name evidence="1" type="ORF">GCM10022408_06160</name>
</gene>
<protein>
    <submittedName>
        <fullName evidence="1">Uncharacterized protein</fullName>
    </submittedName>
</protein>
<sequence length="51" mass="5872">MGLLSLKETIAPLVMMTKADYLALAETRFEALCALERHADFYTFEKEFDQV</sequence>
<keyword evidence="2" id="KW-1185">Reference proteome</keyword>
<organism evidence="1 2">
    <name type="scientific">Hymenobacter fastidiosus</name>
    <dbReference type="NCBI Taxonomy" id="486264"/>
    <lineage>
        <taxon>Bacteria</taxon>
        <taxon>Pseudomonadati</taxon>
        <taxon>Bacteroidota</taxon>
        <taxon>Cytophagia</taxon>
        <taxon>Cytophagales</taxon>
        <taxon>Hymenobacteraceae</taxon>
        <taxon>Hymenobacter</taxon>
    </lineage>
</organism>
<dbReference type="EMBL" id="BAABDJ010000003">
    <property type="protein sequence ID" value="GAA3998167.1"/>
    <property type="molecule type" value="Genomic_DNA"/>
</dbReference>